<evidence type="ECO:0000313" key="3">
    <source>
        <dbReference type="Proteomes" id="UP000030665"/>
    </source>
</evidence>
<dbReference type="GO" id="GO:0005783">
    <property type="term" value="C:endoplasmic reticulum"/>
    <property type="evidence" value="ECO:0007669"/>
    <property type="project" value="TreeGrafter"/>
</dbReference>
<reference evidence="2" key="2">
    <citation type="submission" date="2014-03" db="EMBL/GenBank/DDBJ databases">
        <title>The whipworm genome and dual-species transcriptomics of an intimate host-pathogen interaction.</title>
        <authorList>
            <person name="Foth B.J."/>
            <person name="Tsai I.J."/>
            <person name="Reid A.J."/>
            <person name="Bancroft A.J."/>
            <person name="Nichol S."/>
            <person name="Tracey A."/>
            <person name="Holroyd N."/>
            <person name="Cotton J.A."/>
            <person name="Stanley E.J."/>
            <person name="Zarowiecki M."/>
            <person name="Liu J.Z."/>
            <person name="Huckvale T."/>
            <person name="Cooper P.J."/>
            <person name="Grencis R.K."/>
            <person name="Berriman M."/>
        </authorList>
    </citation>
    <scope>NUCLEOTIDE SEQUENCE [LARGE SCALE GENOMIC DNA]</scope>
</reference>
<reference evidence="2" key="1">
    <citation type="submission" date="2014-01" db="EMBL/GenBank/DDBJ databases">
        <authorList>
            <person name="Aslett M."/>
        </authorList>
    </citation>
    <scope>NUCLEOTIDE SEQUENCE</scope>
</reference>
<dbReference type="GO" id="GO:0035598">
    <property type="term" value="F:tRNA (N(6)-L-threonylcarbamoyladenosine(37)-C(2))-methylthiotransferase activity"/>
    <property type="evidence" value="ECO:0007669"/>
    <property type="project" value="TreeGrafter"/>
</dbReference>
<gene>
    <name evidence="2" type="ORF">TTRE_0000701401</name>
</gene>
<keyword evidence="3" id="KW-1185">Reference proteome</keyword>
<dbReference type="OrthoDB" id="1730074at2759"/>
<accession>A0A077ZFV8</accession>
<name>A0A077ZFV8_TRITR</name>
<evidence type="ECO:0000313" key="2">
    <source>
        <dbReference type="EMBL" id="CDW58689.1"/>
    </source>
</evidence>
<protein>
    <submittedName>
        <fullName evidence="2">Uncharacterized protein</fullName>
    </submittedName>
</protein>
<dbReference type="Proteomes" id="UP000030665">
    <property type="component" value="Unassembled WGS sequence"/>
</dbReference>
<organism evidence="2 3">
    <name type="scientific">Trichuris trichiura</name>
    <name type="common">Whipworm</name>
    <name type="synonym">Trichocephalus trichiurus</name>
    <dbReference type="NCBI Taxonomy" id="36087"/>
    <lineage>
        <taxon>Eukaryota</taxon>
        <taxon>Metazoa</taxon>
        <taxon>Ecdysozoa</taxon>
        <taxon>Nematoda</taxon>
        <taxon>Enoplea</taxon>
        <taxon>Dorylaimia</taxon>
        <taxon>Trichinellida</taxon>
        <taxon>Trichuridae</taxon>
        <taxon>Trichuris</taxon>
    </lineage>
</organism>
<keyword evidence="1" id="KW-0808">Transferase</keyword>
<dbReference type="AlphaFoldDB" id="A0A077ZFV8"/>
<proteinExistence type="predicted"/>
<dbReference type="STRING" id="36087.A0A077ZFV8"/>
<dbReference type="EMBL" id="HG806398">
    <property type="protein sequence ID" value="CDW58689.1"/>
    <property type="molecule type" value="Genomic_DNA"/>
</dbReference>
<dbReference type="PANTHER" id="PTHR11918">
    <property type="entry name" value="RADICAL SAM PROTEINS"/>
    <property type="match status" value="1"/>
</dbReference>
<dbReference type="PANTHER" id="PTHR11918:SF45">
    <property type="entry name" value="THREONYLCARBAMOYLADENOSINE TRNA METHYLTHIOTRANSFERASE"/>
    <property type="match status" value="1"/>
</dbReference>
<dbReference type="Gene3D" id="3.30.750.200">
    <property type="match status" value="2"/>
</dbReference>
<sequence length="153" mass="17558">MRREYSVDDFRAVVHFMQTNVPDISIATDVICGFPTETDEVDTHAFEGRFAVGFQGSFFEDFSETMKLIDQYKFPTVFINQFYPRPGTKAAAMKLLPTEVVKQRTKMLTALFHSYQPYANRVGRVYKVLVAEKAFRGDFLVAHNKAYEQVGYG</sequence>
<dbReference type="InterPro" id="IPR058240">
    <property type="entry name" value="rSAM_sf"/>
</dbReference>
<evidence type="ECO:0000256" key="1">
    <source>
        <dbReference type="ARBA" id="ARBA00022679"/>
    </source>
</evidence>
<dbReference type="SUPFAM" id="SSF102114">
    <property type="entry name" value="Radical SAM enzymes"/>
    <property type="match status" value="1"/>
</dbReference>